<evidence type="ECO:0000256" key="1">
    <source>
        <dbReference type="ARBA" id="ARBA00022448"/>
    </source>
</evidence>
<dbReference type="Pfam" id="PF02534">
    <property type="entry name" value="T4SS-DNA_transf"/>
    <property type="match status" value="1"/>
</dbReference>
<dbReference type="InterPro" id="IPR003688">
    <property type="entry name" value="TraG/VirD4"/>
</dbReference>
<dbReference type="InterPro" id="IPR037066">
    <property type="entry name" value="Plug_dom_sf"/>
</dbReference>
<dbReference type="GO" id="GO:0019867">
    <property type="term" value="C:outer membrane"/>
    <property type="evidence" value="ECO:0007669"/>
    <property type="project" value="InterPro"/>
</dbReference>
<reference evidence="6 7" key="1">
    <citation type="submission" date="2017-02" db="EMBL/GenBank/DDBJ databases">
        <authorList>
            <person name="Peterson S.W."/>
        </authorList>
    </citation>
    <scope>NUCLEOTIDE SEQUENCE [LARGE SCALE GENOMIC DNA]</scope>
    <source>
        <strain evidence="6 7">3F5N</strain>
    </source>
</reference>
<dbReference type="Pfam" id="PF07660">
    <property type="entry name" value="STN"/>
    <property type="match status" value="1"/>
</dbReference>
<keyword evidence="1" id="KW-0813">Transport</keyword>
<gene>
    <name evidence="6" type="ORF">FM111_00225</name>
</gene>
<dbReference type="InterPro" id="IPR011662">
    <property type="entry name" value="Secretin/TonB_short_N"/>
</dbReference>
<dbReference type="PANTHER" id="PTHR47234:SF3">
    <property type="entry name" value="SECRETIN_TONB SHORT N-TERMINAL DOMAIN-CONTAINING PROTEIN"/>
    <property type="match status" value="1"/>
</dbReference>
<sequence length="417" mass="43673">MGASLLAVSTAACAQEAREFNIPSGSLRDGLNLFATQSDQQILFSGEAVEGLRTPGLRGRYAPSAALDRMLAGTGLVWSETRPGVIFLRRRDAGAGAVEQATVVDDVVVTGTLLKASGELASPVVMLDRDELDARGRGTVADVLTDLPQNYAGSGTTGALLAGADRGGSNGVVATGVNLRGLGADATLVLVNGRRLAGTGFRGEFADVSALPSAAVERVDVLLDGASALYGPHNTILDNCHVYTAFSALDPLTQDKVSKLTGSVMETRKSRSAPAGLGAGRKSVSRSEVERPLLEPGEIRALPDDQQLIFVAGQRPLRTGKLLYDRREPFRSRAGQTPPDQAARVDGPGRPPHPWLGRRSLGRDAMASLPLFKEVAGAMDDRKAAARAADIYGRVAQEMAAQQAVLDQLQGGSDGEK</sequence>
<feature type="region of interest" description="Disordered" evidence="4">
    <location>
        <begin position="263"/>
        <end position="290"/>
    </location>
</feature>
<dbReference type="Proteomes" id="UP000195766">
    <property type="component" value="Unassembled WGS sequence"/>
</dbReference>
<feature type="region of interest" description="Disordered" evidence="4">
    <location>
        <begin position="327"/>
        <end position="359"/>
    </location>
</feature>
<evidence type="ECO:0000256" key="4">
    <source>
        <dbReference type="SAM" id="MobiDB-lite"/>
    </source>
</evidence>
<name>A0A1R4EQG0_BREDI</name>
<proteinExistence type="predicted"/>
<evidence type="ECO:0000256" key="3">
    <source>
        <dbReference type="ARBA" id="ARBA00023237"/>
    </source>
</evidence>
<protein>
    <submittedName>
        <fullName evidence="6">Coupling protein VirD4, ATPase required for T-DNA transfer</fullName>
    </submittedName>
</protein>
<dbReference type="SUPFAM" id="SSF56935">
    <property type="entry name" value="Porins"/>
    <property type="match status" value="1"/>
</dbReference>
<dbReference type="InterPro" id="IPR027417">
    <property type="entry name" value="P-loop_NTPase"/>
</dbReference>
<dbReference type="SUPFAM" id="SSF52540">
    <property type="entry name" value="P-loop containing nucleoside triphosphate hydrolases"/>
    <property type="match status" value="1"/>
</dbReference>
<organism evidence="6 7">
    <name type="scientific">Brevundimonas diminuta 3F5N</name>
    <dbReference type="NCBI Taxonomy" id="1255603"/>
    <lineage>
        <taxon>Bacteria</taxon>
        <taxon>Pseudomonadati</taxon>
        <taxon>Pseudomonadota</taxon>
        <taxon>Alphaproteobacteria</taxon>
        <taxon>Caulobacterales</taxon>
        <taxon>Caulobacteraceae</taxon>
        <taxon>Brevundimonas</taxon>
    </lineage>
</organism>
<dbReference type="SMART" id="SM00965">
    <property type="entry name" value="STN"/>
    <property type="match status" value="1"/>
</dbReference>
<evidence type="ECO:0000313" key="7">
    <source>
        <dbReference type="Proteomes" id="UP000195766"/>
    </source>
</evidence>
<evidence type="ECO:0000256" key="2">
    <source>
        <dbReference type="ARBA" id="ARBA00023136"/>
    </source>
</evidence>
<keyword evidence="2" id="KW-0472">Membrane</keyword>
<dbReference type="PANTHER" id="PTHR47234">
    <property type="match status" value="1"/>
</dbReference>
<evidence type="ECO:0000259" key="5">
    <source>
        <dbReference type="SMART" id="SM00965"/>
    </source>
</evidence>
<evidence type="ECO:0000313" key="6">
    <source>
        <dbReference type="EMBL" id="SJM45840.1"/>
    </source>
</evidence>
<dbReference type="EMBL" id="FUIE01000002">
    <property type="protein sequence ID" value="SJM45840.1"/>
    <property type="molecule type" value="Genomic_DNA"/>
</dbReference>
<keyword evidence="3" id="KW-0998">Cell outer membrane</keyword>
<accession>A0A1R4EQG0</accession>
<dbReference type="AlphaFoldDB" id="A0A1R4EQG0"/>
<dbReference type="Gene3D" id="2.170.130.10">
    <property type="entry name" value="TonB-dependent receptor, plug domain"/>
    <property type="match status" value="1"/>
</dbReference>
<dbReference type="Gene3D" id="3.55.50.30">
    <property type="match status" value="1"/>
</dbReference>
<feature type="domain" description="Secretin/TonB short N-terminal" evidence="5">
    <location>
        <begin position="40"/>
        <end position="91"/>
    </location>
</feature>